<accession>A0ABN5VY56</accession>
<gene>
    <name evidence="1" type="ORF">SGFS_081660</name>
</gene>
<name>A0ABN5VY56_9ACTN</name>
<dbReference type="Gene3D" id="3.40.50.300">
    <property type="entry name" value="P-loop containing nucleotide triphosphate hydrolases"/>
    <property type="match status" value="1"/>
</dbReference>
<organism evidence="1 2">
    <name type="scientific">Streptomyces graminofaciens</name>
    <dbReference type="NCBI Taxonomy" id="68212"/>
    <lineage>
        <taxon>Bacteria</taxon>
        <taxon>Bacillati</taxon>
        <taxon>Actinomycetota</taxon>
        <taxon>Actinomycetes</taxon>
        <taxon>Kitasatosporales</taxon>
        <taxon>Streptomycetaceae</taxon>
        <taxon>Streptomyces</taxon>
    </lineage>
</organism>
<keyword evidence="2" id="KW-1185">Reference proteome</keyword>
<reference evidence="1 2" key="2">
    <citation type="journal article" date="2023" name="ChemBioChem">
        <title>Acyltransferase Domain Exchange between Two Independent Type I Polyketide Synthases in the Same Producer Strain of Macrolide Antibiotics.</title>
        <authorList>
            <person name="Kudo F."/>
            <person name="Kishikawa K."/>
            <person name="Tsuboi K."/>
            <person name="Kido T."/>
            <person name="Usui T."/>
            <person name="Hashimoto J."/>
            <person name="Shin-Ya K."/>
            <person name="Miyanaga A."/>
            <person name="Eguchi T."/>
        </authorList>
    </citation>
    <scope>NUCLEOTIDE SEQUENCE [LARGE SCALE GENOMIC DNA]</scope>
    <source>
        <strain evidence="1 2">A-8890</strain>
    </source>
</reference>
<evidence type="ECO:0008006" key="3">
    <source>
        <dbReference type="Google" id="ProtNLM"/>
    </source>
</evidence>
<dbReference type="Proteomes" id="UP001321542">
    <property type="component" value="Chromosome"/>
</dbReference>
<sequence>MRGSGLICDEMTAMLDASTTTALVAAVEDYRTATGAGLLAVGHDQVLLDRWCDRTVHWEKLTAAKAREQ</sequence>
<proteinExistence type="predicted"/>
<protein>
    <recommendedName>
        <fullName evidence="3">ABC transporter ATP-binding protein</fullName>
    </recommendedName>
</protein>
<evidence type="ECO:0000313" key="2">
    <source>
        <dbReference type="Proteomes" id="UP001321542"/>
    </source>
</evidence>
<dbReference type="SUPFAM" id="SSF52540">
    <property type="entry name" value="P-loop containing nucleoside triphosphate hydrolases"/>
    <property type="match status" value="1"/>
</dbReference>
<dbReference type="EMBL" id="AP018448">
    <property type="protein sequence ID" value="BBC36872.1"/>
    <property type="molecule type" value="Genomic_DNA"/>
</dbReference>
<evidence type="ECO:0000313" key="1">
    <source>
        <dbReference type="EMBL" id="BBC36872.1"/>
    </source>
</evidence>
<reference evidence="1 2" key="1">
    <citation type="journal article" date="2010" name="ChemBioChem">
        <title>Cloning and characterization of the biosynthetic gene cluster of 16-membered macrolide antibiotic FD-891: involvement of a dual functional cytochrome P450 monooxygenase catalyzing epoxidation and hydroxylation.</title>
        <authorList>
            <person name="Kudo F."/>
            <person name="Motegi A."/>
            <person name="Mizoue K."/>
            <person name="Eguchi T."/>
        </authorList>
    </citation>
    <scope>NUCLEOTIDE SEQUENCE [LARGE SCALE GENOMIC DNA]</scope>
    <source>
        <strain evidence="1 2">A-8890</strain>
    </source>
</reference>
<dbReference type="InterPro" id="IPR027417">
    <property type="entry name" value="P-loop_NTPase"/>
</dbReference>